<protein>
    <submittedName>
        <fullName evidence="1">Cyanophycin synthetase</fullName>
    </submittedName>
</protein>
<dbReference type="RefSeq" id="WP_143025686.1">
    <property type="nucleotide sequence ID" value="NZ_FNAH01000010.1"/>
</dbReference>
<dbReference type="STRING" id="591205.SAMN05421538_11034"/>
<gene>
    <name evidence="1" type="ORF">SAMN05421538_11034</name>
</gene>
<evidence type="ECO:0000313" key="1">
    <source>
        <dbReference type="EMBL" id="SDE71771.1"/>
    </source>
</evidence>
<dbReference type="AlphaFoldDB" id="A0A1G7F7C8"/>
<organism evidence="1 2">
    <name type="scientific">Paracoccus isoporae</name>
    <dbReference type="NCBI Taxonomy" id="591205"/>
    <lineage>
        <taxon>Bacteria</taxon>
        <taxon>Pseudomonadati</taxon>
        <taxon>Pseudomonadota</taxon>
        <taxon>Alphaproteobacteria</taxon>
        <taxon>Rhodobacterales</taxon>
        <taxon>Paracoccaceae</taxon>
        <taxon>Paracoccus</taxon>
    </lineage>
</organism>
<accession>A0A1G7F7C8</accession>
<proteinExistence type="predicted"/>
<dbReference type="OrthoDB" id="2403548at2"/>
<keyword evidence="2" id="KW-1185">Reference proteome</keyword>
<dbReference type="EMBL" id="FNAH01000010">
    <property type="protein sequence ID" value="SDE71771.1"/>
    <property type="molecule type" value="Genomic_DNA"/>
</dbReference>
<sequence>MSRIVFTDFRSDGHQFEVTVERDDAPTETVRFEAPAAVSFGHDLIAHALSTLAARKYSDVHFDFPVSAACLGRIQPFTLCLPTAAAPAEEERWARNETGVTLSFSGGFDSLAALALMPGDTSLVSLDFGGQFARERRGFTSFDPIIIGTNLTETSLRSTSWSFMGIGAILTAKTTGSRYMTFGAILDQTADSFAKPPPYTRNRTFPAFSACGFVNAPYVMGITELGTARIIAQAYPDKARDALLSLSSPNAEKFARKGLLLQYYEKQFGLSLDLPEIRFLDRPTYKFGELMGGDTMSPWYIREYGAENAAKMTAEIPARAHEIARTRSLAFLEKYNQSFYQDFPAVLKPGLEAALRRYRMEPYDATDQADFDAVGDMLALRYEISGRAAPAPKDDADPA</sequence>
<reference evidence="1 2" key="1">
    <citation type="submission" date="2016-10" db="EMBL/GenBank/DDBJ databases">
        <authorList>
            <person name="de Groot N.N."/>
        </authorList>
    </citation>
    <scope>NUCLEOTIDE SEQUENCE [LARGE SCALE GENOMIC DNA]</scope>
    <source>
        <strain evidence="1 2">DSM 22220</strain>
    </source>
</reference>
<dbReference type="Proteomes" id="UP000199344">
    <property type="component" value="Unassembled WGS sequence"/>
</dbReference>
<name>A0A1G7F7C8_9RHOB</name>
<evidence type="ECO:0000313" key="2">
    <source>
        <dbReference type="Proteomes" id="UP000199344"/>
    </source>
</evidence>